<name>A0A2A2TES4_9CYAN</name>
<keyword evidence="1" id="KW-0732">Signal</keyword>
<dbReference type="CDD" id="cd14727">
    <property type="entry name" value="ChanN-like"/>
    <property type="match status" value="1"/>
</dbReference>
<dbReference type="InterPro" id="IPR007314">
    <property type="entry name" value="Cofac_haem-bd_dom"/>
</dbReference>
<dbReference type="EMBL" id="NTFS01000261">
    <property type="protein sequence ID" value="PAX52260.1"/>
    <property type="molecule type" value="Genomic_DNA"/>
</dbReference>
<dbReference type="Pfam" id="PF04187">
    <property type="entry name" value="Cofac_haem_bdg"/>
    <property type="match status" value="1"/>
</dbReference>
<feature type="signal peptide" evidence="1">
    <location>
        <begin position="1"/>
        <end position="30"/>
    </location>
</feature>
<dbReference type="Proteomes" id="UP000218238">
    <property type="component" value="Unassembled WGS sequence"/>
</dbReference>
<proteinExistence type="predicted"/>
<evidence type="ECO:0000313" key="3">
    <source>
        <dbReference type="EMBL" id="PAX52260.1"/>
    </source>
</evidence>
<dbReference type="AlphaFoldDB" id="A0A2A2TES4"/>
<keyword evidence="4" id="KW-1185">Reference proteome</keyword>
<feature type="chain" id="PRO_5012335904" description="Haem-binding uptake Tiki superfamily ChaN domain-containing protein" evidence="1">
    <location>
        <begin position="31"/>
        <end position="311"/>
    </location>
</feature>
<dbReference type="OrthoDB" id="9795827at2"/>
<dbReference type="SUPFAM" id="SSF159501">
    <property type="entry name" value="EreA/ChaN-like"/>
    <property type="match status" value="1"/>
</dbReference>
<dbReference type="Gene3D" id="3.40.50.11550">
    <property type="match status" value="1"/>
</dbReference>
<evidence type="ECO:0000256" key="1">
    <source>
        <dbReference type="SAM" id="SignalP"/>
    </source>
</evidence>
<accession>A0A2A2TES4</accession>
<evidence type="ECO:0000259" key="2">
    <source>
        <dbReference type="Pfam" id="PF04187"/>
    </source>
</evidence>
<reference evidence="3 4" key="1">
    <citation type="submission" date="2017-08" db="EMBL/GenBank/DDBJ databases">
        <title>Draft genome sequence of filamentous cyanobacterium Calothrix elsteri CCALA 953.</title>
        <authorList>
            <person name="Gagunashvili A.N."/>
            <person name="Elster J."/>
            <person name="Andresson O.S."/>
        </authorList>
    </citation>
    <scope>NUCLEOTIDE SEQUENCE [LARGE SCALE GENOMIC DNA]</scope>
    <source>
        <strain evidence="3 4">CCALA 953</strain>
    </source>
</reference>
<protein>
    <recommendedName>
        <fullName evidence="2">Haem-binding uptake Tiki superfamily ChaN domain-containing protein</fullName>
    </recommendedName>
</protein>
<organism evidence="3 4">
    <name type="scientific">Brunnivagina elsteri CCALA 953</name>
    <dbReference type="NCBI Taxonomy" id="987040"/>
    <lineage>
        <taxon>Bacteria</taxon>
        <taxon>Bacillati</taxon>
        <taxon>Cyanobacteriota</taxon>
        <taxon>Cyanophyceae</taxon>
        <taxon>Nostocales</taxon>
        <taxon>Calotrichaceae</taxon>
        <taxon>Brunnivagina</taxon>
    </lineage>
</organism>
<feature type="domain" description="Haem-binding uptake Tiki superfamily ChaN" evidence="2">
    <location>
        <begin position="55"/>
        <end position="270"/>
    </location>
</feature>
<comment type="caution">
    <text evidence="3">The sequence shown here is derived from an EMBL/GenBank/DDBJ whole genome shotgun (WGS) entry which is preliminary data.</text>
</comment>
<gene>
    <name evidence="3" type="ORF">CK510_20280</name>
</gene>
<sequence length="311" mass="35451">MIFYNNKIKLMRFFALSLGLYLLSTVPAYAQIPATKTCETLFAGTRCINSVAKLIPEISKAKVIYLGETHDSAEDHKKQLKIIQELSDRFGNRNNKKIAIAMEMFQRPSQNAINNYLAGKITEEELVKQTEYEQRWGFPWELYAPILRFAKANNIPILAINTPSEITRKVSRQGLESLTPEERKLIPPFSEIHTSPDEYRKLVLAAFEAHQNAGQGTSKNLESFFLAQVLWDETMAESIANFVKANPKTQVIVLAGQGHIVYDYGIPSRVKRRLQAKSNRQNFIHRSVLLSPPEDENLPKNQKIADFIWGK</sequence>
<evidence type="ECO:0000313" key="4">
    <source>
        <dbReference type="Proteomes" id="UP000218238"/>
    </source>
</evidence>